<dbReference type="PROSITE" id="PS50893">
    <property type="entry name" value="ABC_TRANSPORTER_2"/>
    <property type="match status" value="1"/>
</dbReference>
<feature type="domain" description="ABC transporter" evidence="4">
    <location>
        <begin position="6"/>
        <end position="241"/>
    </location>
</feature>
<dbReference type="InterPro" id="IPR017871">
    <property type="entry name" value="ABC_transporter-like_CS"/>
</dbReference>
<dbReference type="Proteomes" id="UP000317638">
    <property type="component" value="Unassembled WGS sequence"/>
</dbReference>
<dbReference type="SUPFAM" id="SSF52540">
    <property type="entry name" value="P-loop containing nucleoside triphosphate hydrolases"/>
    <property type="match status" value="1"/>
</dbReference>
<dbReference type="PANTHER" id="PTHR24220:SF685">
    <property type="entry name" value="ABC TRANSPORTER RELATED"/>
    <property type="match status" value="1"/>
</dbReference>
<dbReference type="AlphaFoldDB" id="A0A553K5N3"/>
<dbReference type="PANTHER" id="PTHR24220">
    <property type="entry name" value="IMPORT ATP-BINDING PROTEIN"/>
    <property type="match status" value="1"/>
</dbReference>
<dbReference type="InterPro" id="IPR003439">
    <property type="entry name" value="ABC_transporter-like_ATP-bd"/>
</dbReference>
<sequence>MSTALLNASGLHKSYAETPVLHGVDLRVDDGEFVAVMGPSGSGKSTLLHCIAGLDELDAGAVWLDETDLTELARDQLADARRERMGFVFQQPTLLRDLSLLDNIVLTSSLDGIGTSRQRRERAEALLSRAGIGDLGARMPTEVSGGELQRAGICRAMMRSPRILFCDEPTGALNSTAATAVLDLLVELNSEGTALLVVTHDATVAARADRVVFMIDGRVAQQLWLGETRDPVAAVAATMRHVGV</sequence>
<dbReference type="PROSITE" id="PS00211">
    <property type="entry name" value="ABC_TRANSPORTER_1"/>
    <property type="match status" value="1"/>
</dbReference>
<dbReference type="RefSeq" id="WP_143937100.1">
    <property type="nucleotide sequence ID" value="NZ_VKKG01000001.1"/>
</dbReference>
<protein>
    <submittedName>
        <fullName evidence="5">ABC transporter ATP-binding protein</fullName>
    </submittedName>
</protein>
<dbReference type="InterPro" id="IPR027417">
    <property type="entry name" value="P-loop_NTPase"/>
</dbReference>
<evidence type="ECO:0000256" key="1">
    <source>
        <dbReference type="ARBA" id="ARBA00022448"/>
    </source>
</evidence>
<keyword evidence="6" id="KW-1185">Reference proteome</keyword>
<dbReference type="Gene3D" id="3.40.50.300">
    <property type="entry name" value="P-loop containing nucleotide triphosphate hydrolases"/>
    <property type="match status" value="1"/>
</dbReference>
<dbReference type="GO" id="GO:0022857">
    <property type="term" value="F:transmembrane transporter activity"/>
    <property type="evidence" value="ECO:0007669"/>
    <property type="project" value="TreeGrafter"/>
</dbReference>
<accession>A0A553K5N3</accession>
<evidence type="ECO:0000259" key="4">
    <source>
        <dbReference type="PROSITE" id="PS50893"/>
    </source>
</evidence>
<dbReference type="InterPro" id="IPR015854">
    <property type="entry name" value="ABC_transpr_LolD-like"/>
</dbReference>
<evidence type="ECO:0000256" key="2">
    <source>
        <dbReference type="ARBA" id="ARBA00022741"/>
    </source>
</evidence>
<dbReference type="GO" id="GO:0005524">
    <property type="term" value="F:ATP binding"/>
    <property type="evidence" value="ECO:0007669"/>
    <property type="project" value="UniProtKB-KW"/>
</dbReference>
<dbReference type="EMBL" id="VKKG01000001">
    <property type="protein sequence ID" value="TRY20016.1"/>
    <property type="molecule type" value="Genomic_DNA"/>
</dbReference>
<keyword evidence="3 5" id="KW-0067">ATP-binding</keyword>
<dbReference type="GO" id="GO:0005886">
    <property type="term" value="C:plasma membrane"/>
    <property type="evidence" value="ECO:0007669"/>
    <property type="project" value="TreeGrafter"/>
</dbReference>
<dbReference type="Pfam" id="PF00005">
    <property type="entry name" value="ABC_tran"/>
    <property type="match status" value="1"/>
</dbReference>
<dbReference type="InterPro" id="IPR003593">
    <property type="entry name" value="AAA+_ATPase"/>
</dbReference>
<name>A0A553K5N3_9ACTN</name>
<dbReference type="OrthoDB" id="3266715at2"/>
<comment type="caution">
    <text evidence="5">The sequence shown here is derived from an EMBL/GenBank/DDBJ whole genome shotgun (WGS) entry which is preliminary data.</text>
</comment>
<evidence type="ECO:0000256" key="3">
    <source>
        <dbReference type="ARBA" id="ARBA00022840"/>
    </source>
</evidence>
<proteinExistence type="predicted"/>
<dbReference type="GO" id="GO:0016887">
    <property type="term" value="F:ATP hydrolysis activity"/>
    <property type="evidence" value="ECO:0007669"/>
    <property type="project" value="InterPro"/>
</dbReference>
<dbReference type="CDD" id="cd03255">
    <property type="entry name" value="ABC_MJ0796_LolCDE_FtsE"/>
    <property type="match status" value="1"/>
</dbReference>
<gene>
    <name evidence="5" type="ORF">FOJ82_03875</name>
</gene>
<keyword evidence="1" id="KW-0813">Transport</keyword>
<evidence type="ECO:0000313" key="5">
    <source>
        <dbReference type="EMBL" id="TRY20016.1"/>
    </source>
</evidence>
<dbReference type="InterPro" id="IPR017911">
    <property type="entry name" value="MacB-like_ATP-bd"/>
</dbReference>
<organism evidence="5 6">
    <name type="scientific">Tessaracoccus rhinocerotis</name>
    <dbReference type="NCBI Taxonomy" id="1689449"/>
    <lineage>
        <taxon>Bacteria</taxon>
        <taxon>Bacillati</taxon>
        <taxon>Actinomycetota</taxon>
        <taxon>Actinomycetes</taxon>
        <taxon>Propionibacteriales</taxon>
        <taxon>Propionibacteriaceae</taxon>
        <taxon>Tessaracoccus</taxon>
    </lineage>
</organism>
<evidence type="ECO:0000313" key="6">
    <source>
        <dbReference type="Proteomes" id="UP000317638"/>
    </source>
</evidence>
<reference evidence="5 6" key="1">
    <citation type="submission" date="2019-07" db="EMBL/GenBank/DDBJ databases">
        <authorList>
            <person name="Zhou L.-Y."/>
        </authorList>
    </citation>
    <scope>NUCLEOTIDE SEQUENCE [LARGE SCALE GENOMIC DNA]</scope>
    <source>
        <strain evidence="5 6">YIM 101269</strain>
    </source>
</reference>
<dbReference type="SMART" id="SM00382">
    <property type="entry name" value="AAA"/>
    <property type="match status" value="1"/>
</dbReference>
<keyword evidence="2" id="KW-0547">Nucleotide-binding</keyword>